<organism evidence="1">
    <name type="scientific">Alsobacter sp. KACC 23698</name>
    <dbReference type="NCBI Taxonomy" id="3149229"/>
    <lineage>
        <taxon>Bacteria</taxon>
        <taxon>Pseudomonadati</taxon>
        <taxon>Pseudomonadota</taxon>
        <taxon>Alphaproteobacteria</taxon>
        <taxon>Hyphomicrobiales</taxon>
        <taxon>Alsobacteraceae</taxon>
        <taxon>Alsobacter</taxon>
    </lineage>
</organism>
<gene>
    <name evidence="1" type="ORF">ABEG18_20370</name>
</gene>
<reference evidence="1" key="1">
    <citation type="submission" date="2024-05" db="EMBL/GenBank/DDBJ databases">
        <authorList>
            <person name="Kim S."/>
            <person name="Heo J."/>
            <person name="Choi H."/>
            <person name="Choi Y."/>
            <person name="Kwon S.-W."/>
            <person name="Kim Y."/>
        </authorList>
    </citation>
    <scope>NUCLEOTIDE SEQUENCE</scope>
    <source>
        <strain evidence="1">KACC 23698</strain>
    </source>
</reference>
<sequence length="76" mass="8145">MSKQALPMAELKRIVTAELDRALGAKGTVTNVQIEHVQGDAWRVVEVDTDAEKPALDAAASAVIPKLHSEWGLAPE</sequence>
<dbReference type="AlphaFoldDB" id="A0AAU7JCD1"/>
<protein>
    <submittedName>
        <fullName evidence="1">Uncharacterized protein</fullName>
    </submittedName>
</protein>
<proteinExistence type="predicted"/>
<dbReference type="RefSeq" id="WP_406854881.1">
    <property type="nucleotide sequence ID" value="NZ_CP157484.1"/>
</dbReference>
<evidence type="ECO:0000313" key="1">
    <source>
        <dbReference type="EMBL" id="XBO38047.1"/>
    </source>
</evidence>
<dbReference type="EMBL" id="CP157484">
    <property type="protein sequence ID" value="XBO38047.1"/>
    <property type="molecule type" value="Genomic_DNA"/>
</dbReference>
<accession>A0AAU7JCD1</accession>
<name>A0AAU7JCD1_9HYPH</name>